<evidence type="ECO:0000313" key="1">
    <source>
        <dbReference type="EMBL" id="SJZ91839.1"/>
    </source>
</evidence>
<dbReference type="GO" id="GO:0005524">
    <property type="term" value="F:ATP binding"/>
    <property type="evidence" value="ECO:0007669"/>
    <property type="project" value="UniProtKB-KW"/>
</dbReference>
<keyword evidence="1" id="KW-0547">Nucleotide-binding</keyword>
<reference evidence="1 2" key="1">
    <citation type="submission" date="2017-02" db="EMBL/GenBank/DDBJ databases">
        <authorList>
            <person name="Peterson S.W."/>
        </authorList>
    </citation>
    <scope>NUCLEOTIDE SEQUENCE [LARGE SCALE GENOMIC DNA]</scope>
    <source>
        <strain evidence="1 2">ATCC 43324</strain>
    </source>
</reference>
<evidence type="ECO:0000313" key="2">
    <source>
        <dbReference type="Proteomes" id="UP000190065"/>
    </source>
</evidence>
<dbReference type="SUPFAM" id="SSF52540">
    <property type="entry name" value="P-loop containing nucleoside triphosphate hydrolases"/>
    <property type="match status" value="1"/>
</dbReference>
<dbReference type="InterPro" id="IPR027417">
    <property type="entry name" value="P-loop_NTPase"/>
</dbReference>
<protein>
    <submittedName>
        <fullName evidence="1">Putative ABC transport system ATP-binding protein</fullName>
    </submittedName>
</protein>
<dbReference type="RefSeq" id="WP_025071018.1">
    <property type="nucleotide sequence ID" value="NZ_FUXK01000015.1"/>
</dbReference>
<gene>
    <name evidence="1" type="ORF">SAMN02745202_01465</name>
</gene>
<accession>A0A1T4PK63</accession>
<dbReference type="Proteomes" id="UP000190065">
    <property type="component" value="Unassembled WGS sequence"/>
</dbReference>
<keyword evidence="1" id="KW-0067">ATP-binding</keyword>
<dbReference type="Gene3D" id="3.40.50.300">
    <property type="entry name" value="P-loop containing nucleotide triphosphate hydrolases"/>
    <property type="match status" value="1"/>
</dbReference>
<dbReference type="AlphaFoldDB" id="A0A1T4PK63"/>
<organism evidence="1 2">
    <name type="scientific">Segatella oulorum</name>
    <dbReference type="NCBI Taxonomy" id="28136"/>
    <lineage>
        <taxon>Bacteria</taxon>
        <taxon>Pseudomonadati</taxon>
        <taxon>Bacteroidota</taxon>
        <taxon>Bacteroidia</taxon>
        <taxon>Bacteroidales</taxon>
        <taxon>Prevotellaceae</taxon>
        <taxon>Segatella</taxon>
    </lineage>
</organism>
<sequence>MLEIKDGELSGVLSSTLTSPINFKLNAGDSLCIYAWEQSLRQALVDTVVGLRPLKKGYFTMDGDLIDAQSVAYFRQKFAFVPRQLDFPLETVDELLDHMLSVDHRLTCEQIKAEWLRFGFEDSLFKKPLDELGRDVLQTLLIINAVLLERTYMVLDLRDDVLLPGQILNYLQGYLHSGGAIIMASNHESMKNFCTCTLSSPIGTTSTLHHFE</sequence>
<name>A0A1T4PK63_9BACT</name>
<proteinExistence type="predicted"/>
<dbReference type="STRING" id="28136.SAMN02745202_01465"/>
<dbReference type="EMBL" id="FUXK01000015">
    <property type="protein sequence ID" value="SJZ91839.1"/>
    <property type="molecule type" value="Genomic_DNA"/>
</dbReference>